<dbReference type="SMART" id="SM00382">
    <property type="entry name" value="AAA"/>
    <property type="match status" value="1"/>
</dbReference>
<evidence type="ECO:0000313" key="6">
    <source>
        <dbReference type="EMBL" id="MBD7935460.1"/>
    </source>
</evidence>
<comment type="caution">
    <text evidence="6">The sequence shown here is derived from an EMBL/GenBank/DDBJ whole genome shotgun (WGS) entry which is preliminary data.</text>
</comment>
<dbReference type="InterPro" id="IPR027417">
    <property type="entry name" value="P-loop_NTPase"/>
</dbReference>
<evidence type="ECO:0000256" key="1">
    <source>
        <dbReference type="ARBA" id="ARBA00005417"/>
    </source>
</evidence>
<dbReference type="InterPro" id="IPR017871">
    <property type="entry name" value="ABC_transporter-like_CS"/>
</dbReference>
<protein>
    <submittedName>
        <fullName evidence="6">ABC transporter ATP-binding protein</fullName>
    </submittedName>
</protein>
<dbReference type="PROSITE" id="PS50893">
    <property type="entry name" value="ABC_TRANSPORTER_2"/>
    <property type="match status" value="1"/>
</dbReference>
<dbReference type="SUPFAM" id="SSF52540">
    <property type="entry name" value="P-loop containing nucleoside triphosphate hydrolases"/>
    <property type="match status" value="1"/>
</dbReference>
<evidence type="ECO:0000259" key="5">
    <source>
        <dbReference type="PROSITE" id="PS50893"/>
    </source>
</evidence>
<gene>
    <name evidence="6" type="ORF">H9655_00325</name>
</gene>
<keyword evidence="4 6" id="KW-0067">ATP-binding</keyword>
<keyword evidence="2" id="KW-0813">Transport</keyword>
<dbReference type="CDD" id="cd03230">
    <property type="entry name" value="ABC_DR_subfamily_A"/>
    <property type="match status" value="1"/>
</dbReference>
<dbReference type="RefSeq" id="WP_191809801.1">
    <property type="nucleotide sequence ID" value="NZ_JACSQT010000001.1"/>
</dbReference>
<sequence>MVLKVKELSVSYGEKTVVDKISFSIQKGEVLGILGENGAGKTSLIEAVLGIRPAIYQEVSILGQSPIHNRKQVFEKVGVQFQESHFPDKMTVAESCQQWSVLYKHTEPYQSLLTKFGLQDKENSLVKSLSGGEKQRLAVLLALLPNPELVFLDELTTGLDTKARKKLWQTLRDYKREGLSIVLTSHYMDEVEALCDRIMILKKGHIICEGTIAEVITYSGQASLEDAYLALTDEEGER</sequence>
<dbReference type="PANTHER" id="PTHR42711">
    <property type="entry name" value="ABC TRANSPORTER ATP-BINDING PROTEIN"/>
    <property type="match status" value="1"/>
</dbReference>
<dbReference type="Pfam" id="PF00005">
    <property type="entry name" value="ABC_tran"/>
    <property type="match status" value="1"/>
</dbReference>
<dbReference type="PANTHER" id="PTHR42711:SF5">
    <property type="entry name" value="ABC TRANSPORTER ATP-BINDING PROTEIN NATA"/>
    <property type="match status" value="1"/>
</dbReference>
<feature type="domain" description="ABC transporter" evidence="5">
    <location>
        <begin position="3"/>
        <end position="228"/>
    </location>
</feature>
<accession>A0ABR8QIX1</accession>
<dbReference type="GO" id="GO:0005524">
    <property type="term" value="F:ATP binding"/>
    <property type="evidence" value="ECO:0007669"/>
    <property type="project" value="UniProtKB-KW"/>
</dbReference>
<dbReference type="PROSITE" id="PS00211">
    <property type="entry name" value="ABC_TRANSPORTER_1"/>
    <property type="match status" value="1"/>
</dbReference>
<keyword evidence="3" id="KW-0547">Nucleotide-binding</keyword>
<evidence type="ECO:0000256" key="4">
    <source>
        <dbReference type="ARBA" id="ARBA00022840"/>
    </source>
</evidence>
<dbReference type="EMBL" id="JACSQT010000001">
    <property type="protein sequence ID" value="MBD7935460.1"/>
    <property type="molecule type" value="Genomic_DNA"/>
</dbReference>
<dbReference type="Gene3D" id="3.40.50.300">
    <property type="entry name" value="P-loop containing nucleotide triphosphate hydrolases"/>
    <property type="match status" value="1"/>
</dbReference>
<evidence type="ECO:0000256" key="2">
    <source>
        <dbReference type="ARBA" id="ARBA00022448"/>
    </source>
</evidence>
<comment type="similarity">
    <text evidence="1">Belongs to the ABC transporter superfamily.</text>
</comment>
<evidence type="ECO:0000313" key="7">
    <source>
        <dbReference type="Proteomes" id="UP000657931"/>
    </source>
</evidence>
<evidence type="ECO:0000256" key="3">
    <source>
        <dbReference type="ARBA" id="ARBA00022741"/>
    </source>
</evidence>
<reference evidence="6 7" key="1">
    <citation type="submission" date="2020-08" db="EMBL/GenBank/DDBJ databases">
        <title>A Genomic Blueprint of the Chicken Gut Microbiome.</title>
        <authorList>
            <person name="Gilroy R."/>
            <person name="Ravi A."/>
            <person name="Getino M."/>
            <person name="Pursley I."/>
            <person name="Horton D.L."/>
            <person name="Alikhan N.-F."/>
            <person name="Baker D."/>
            <person name="Gharbi K."/>
            <person name="Hall N."/>
            <person name="Watson M."/>
            <person name="Adriaenssens E.M."/>
            <person name="Foster-Nyarko E."/>
            <person name="Jarju S."/>
            <person name="Secka A."/>
            <person name="Antonio M."/>
            <person name="Oren A."/>
            <person name="Chaudhuri R."/>
            <person name="La Ragione R.M."/>
            <person name="Hildebrand F."/>
            <person name="Pallen M.J."/>
        </authorList>
    </citation>
    <scope>NUCLEOTIDE SEQUENCE [LARGE SCALE GENOMIC DNA]</scope>
    <source>
        <strain evidence="6 7">Sa5YUA1</strain>
    </source>
</reference>
<dbReference type="Proteomes" id="UP000657931">
    <property type="component" value="Unassembled WGS sequence"/>
</dbReference>
<dbReference type="InterPro" id="IPR050763">
    <property type="entry name" value="ABC_transporter_ATP-binding"/>
</dbReference>
<name>A0ABR8QIX1_9BACI</name>
<keyword evidence="7" id="KW-1185">Reference proteome</keyword>
<dbReference type="InterPro" id="IPR003593">
    <property type="entry name" value="AAA+_ATPase"/>
</dbReference>
<organism evidence="6 7">
    <name type="scientific">Cytobacillus stercorigallinarum</name>
    <dbReference type="NCBI Taxonomy" id="2762240"/>
    <lineage>
        <taxon>Bacteria</taxon>
        <taxon>Bacillati</taxon>
        <taxon>Bacillota</taxon>
        <taxon>Bacilli</taxon>
        <taxon>Bacillales</taxon>
        <taxon>Bacillaceae</taxon>
        <taxon>Cytobacillus</taxon>
    </lineage>
</organism>
<proteinExistence type="inferred from homology"/>
<dbReference type="InterPro" id="IPR003439">
    <property type="entry name" value="ABC_transporter-like_ATP-bd"/>
</dbReference>